<gene>
    <name evidence="7" type="ORF">thalar_03245</name>
</gene>
<reference evidence="8" key="1">
    <citation type="journal article" date="2013" name="Stand. Genomic Sci.">
        <title>Genome sequence of the Litoreibacter arenae type strain (DSM 19593(T)), a member of the Roseobacter clade isolated from sea sand.</title>
        <authorList>
            <person name="Riedel T."/>
            <person name="Fiebig A."/>
            <person name="Petersen J."/>
            <person name="Gronow S."/>
            <person name="Kyrpides N.C."/>
            <person name="Goker M."/>
            <person name="Klenk H.P."/>
        </authorList>
    </citation>
    <scope>NUCLEOTIDE SEQUENCE [LARGE SCALE GENOMIC DNA]</scope>
    <source>
        <strain evidence="8">DSM 19593</strain>
    </source>
</reference>
<dbReference type="PANTHER" id="PTHR37422">
    <property type="entry name" value="TEICHURONIC ACID BIOSYNTHESIS PROTEIN TUAE"/>
    <property type="match status" value="1"/>
</dbReference>
<feature type="transmembrane region" description="Helical" evidence="5">
    <location>
        <begin position="355"/>
        <end position="373"/>
    </location>
</feature>
<dbReference type="InterPro" id="IPR007016">
    <property type="entry name" value="O-antigen_ligase-rel_domated"/>
</dbReference>
<dbReference type="Proteomes" id="UP000015351">
    <property type="component" value="Unassembled WGS sequence"/>
</dbReference>
<keyword evidence="8" id="KW-1185">Reference proteome</keyword>
<feature type="transmembrane region" description="Helical" evidence="5">
    <location>
        <begin position="233"/>
        <end position="253"/>
    </location>
</feature>
<name>S9Q833_9RHOB</name>
<evidence type="ECO:0000256" key="3">
    <source>
        <dbReference type="ARBA" id="ARBA00022989"/>
    </source>
</evidence>
<evidence type="ECO:0000256" key="4">
    <source>
        <dbReference type="ARBA" id="ARBA00023136"/>
    </source>
</evidence>
<feature type="transmembrane region" description="Helical" evidence="5">
    <location>
        <begin position="313"/>
        <end position="334"/>
    </location>
</feature>
<dbReference type="AlphaFoldDB" id="S9Q833"/>
<keyword evidence="4 5" id="KW-0472">Membrane</keyword>
<feature type="transmembrane region" description="Helical" evidence="5">
    <location>
        <begin position="78"/>
        <end position="96"/>
    </location>
</feature>
<evidence type="ECO:0000256" key="1">
    <source>
        <dbReference type="ARBA" id="ARBA00004141"/>
    </source>
</evidence>
<keyword evidence="3 5" id="KW-1133">Transmembrane helix</keyword>
<dbReference type="PANTHER" id="PTHR37422:SF13">
    <property type="entry name" value="LIPOPOLYSACCHARIDE BIOSYNTHESIS PROTEIN PA4999-RELATED"/>
    <property type="match status" value="1"/>
</dbReference>
<keyword evidence="2 5" id="KW-0812">Transmembrane</keyword>
<dbReference type="InterPro" id="IPR051533">
    <property type="entry name" value="WaaL-like"/>
</dbReference>
<comment type="caution">
    <text evidence="7">The sequence shown here is derived from an EMBL/GenBank/DDBJ whole genome shotgun (WGS) entry which is preliminary data.</text>
</comment>
<evidence type="ECO:0000256" key="2">
    <source>
        <dbReference type="ARBA" id="ARBA00022692"/>
    </source>
</evidence>
<evidence type="ECO:0000313" key="7">
    <source>
        <dbReference type="EMBL" id="EPX77521.1"/>
    </source>
</evidence>
<evidence type="ECO:0000256" key="5">
    <source>
        <dbReference type="SAM" id="Phobius"/>
    </source>
</evidence>
<dbReference type="eggNOG" id="ENOG502ZAGS">
    <property type="taxonomic scope" value="Bacteria"/>
</dbReference>
<dbReference type="GO" id="GO:0016020">
    <property type="term" value="C:membrane"/>
    <property type="evidence" value="ECO:0007669"/>
    <property type="project" value="UniProtKB-SubCell"/>
</dbReference>
<dbReference type="Pfam" id="PF04932">
    <property type="entry name" value="Wzy_C"/>
    <property type="match status" value="1"/>
</dbReference>
<feature type="transmembrane region" description="Helical" evidence="5">
    <location>
        <begin position="201"/>
        <end position="226"/>
    </location>
</feature>
<feature type="transmembrane region" description="Helical" evidence="5">
    <location>
        <begin position="161"/>
        <end position="181"/>
    </location>
</feature>
<dbReference type="HOGENOM" id="CLU_040925_0_0_5"/>
<accession>S9Q833</accession>
<comment type="subcellular location">
    <subcellularLocation>
        <location evidence="1">Membrane</location>
        <topology evidence="1">Multi-pass membrane protein</topology>
    </subcellularLocation>
</comment>
<protein>
    <recommendedName>
        <fullName evidence="6">O-antigen ligase-related domain-containing protein</fullName>
    </recommendedName>
</protein>
<feature type="transmembrane region" description="Helical" evidence="5">
    <location>
        <begin position="20"/>
        <end position="41"/>
    </location>
</feature>
<dbReference type="STRING" id="1123360.thalar_03245"/>
<feature type="transmembrane region" description="Helical" evidence="5">
    <location>
        <begin position="48"/>
        <end position="66"/>
    </location>
</feature>
<organism evidence="7 8">
    <name type="scientific">Litoreibacter arenae DSM 19593</name>
    <dbReference type="NCBI Taxonomy" id="1123360"/>
    <lineage>
        <taxon>Bacteria</taxon>
        <taxon>Pseudomonadati</taxon>
        <taxon>Pseudomonadota</taxon>
        <taxon>Alphaproteobacteria</taxon>
        <taxon>Rhodobacterales</taxon>
        <taxon>Roseobacteraceae</taxon>
        <taxon>Litoreibacter</taxon>
    </lineage>
</organism>
<sequence length="415" mass="45876">MVLLYLAAVALPVRYHIGSIQMTGLRTFLALVFIPLLVLYCRNRPAKGMSIDLLFMLFVCWGAVAFSQTSPNHMLENGGALMLELLGGFLIARLFVRTAEDFHEVIKATLIIVTLSLPLAIFESLTGQPPLIAAINAMPGVNSVASVSIPPRLGLERVQALFAHPIHYGLFGSTLTALVFVGTAGRWSLPLRAAGLSAGVFASFLALSSGAFLSVLLQLFLILWALNLPRWRYRWLALAALAIAAYIAVDLISNRTPVRVFFSYATFSAHNAYWRGIIFEWGMVNVWQNPIFGIGLNDWVRPDFMLSGSMDNFWLVLAVRYGLPGFALFALAYLSGLFRVAFAPLPPELQAMRRAWVICFAGLTFTLCTVHIWTSIFSYVFFLFGAGLWLLAPVPEPARPKREAPRFTRFPAVPA</sequence>
<dbReference type="PATRIC" id="fig|1123360.3.peg.3215"/>
<proteinExistence type="predicted"/>
<evidence type="ECO:0000313" key="8">
    <source>
        <dbReference type="Proteomes" id="UP000015351"/>
    </source>
</evidence>
<feature type="domain" description="O-antigen ligase-related" evidence="6">
    <location>
        <begin position="198"/>
        <end position="330"/>
    </location>
</feature>
<evidence type="ECO:0000259" key="6">
    <source>
        <dbReference type="Pfam" id="PF04932"/>
    </source>
</evidence>
<dbReference type="EMBL" id="AONI01000015">
    <property type="protein sequence ID" value="EPX77521.1"/>
    <property type="molecule type" value="Genomic_DNA"/>
</dbReference>